<evidence type="ECO:0000256" key="4">
    <source>
        <dbReference type="ARBA" id="ARBA00023242"/>
    </source>
</evidence>
<evidence type="ECO:0000256" key="2">
    <source>
        <dbReference type="ARBA" id="ARBA00022574"/>
    </source>
</evidence>
<dbReference type="InterPro" id="IPR036322">
    <property type="entry name" value="WD40_repeat_dom_sf"/>
</dbReference>
<gene>
    <name evidence="5" type="ORF">CAMP_LOCUS11778</name>
</gene>
<dbReference type="EMBL" id="CANHGI010000004">
    <property type="protein sequence ID" value="CAI5449141.1"/>
    <property type="molecule type" value="Genomic_DNA"/>
</dbReference>
<dbReference type="OrthoDB" id="9890280at2759"/>
<dbReference type="Proteomes" id="UP001152747">
    <property type="component" value="Unassembled WGS sequence"/>
</dbReference>
<dbReference type="GO" id="GO:0031080">
    <property type="term" value="C:nuclear pore outer ring"/>
    <property type="evidence" value="ECO:0007669"/>
    <property type="project" value="TreeGrafter"/>
</dbReference>
<keyword evidence="4" id="KW-0539">Nucleus</keyword>
<dbReference type="SUPFAM" id="SSF50978">
    <property type="entry name" value="WD40 repeat-like"/>
    <property type="match status" value="1"/>
</dbReference>
<dbReference type="InterPro" id="IPR015943">
    <property type="entry name" value="WD40/YVTN_repeat-like_dom_sf"/>
</dbReference>
<keyword evidence="6" id="KW-1185">Reference proteome</keyword>
<evidence type="ECO:0000313" key="6">
    <source>
        <dbReference type="Proteomes" id="UP001152747"/>
    </source>
</evidence>
<organism evidence="5 6">
    <name type="scientific">Caenorhabditis angaria</name>
    <dbReference type="NCBI Taxonomy" id="860376"/>
    <lineage>
        <taxon>Eukaryota</taxon>
        <taxon>Metazoa</taxon>
        <taxon>Ecdysozoa</taxon>
        <taxon>Nematoda</taxon>
        <taxon>Chromadorea</taxon>
        <taxon>Rhabditida</taxon>
        <taxon>Rhabditina</taxon>
        <taxon>Rhabditomorpha</taxon>
        <taxon>Rhabditoidea</taxon>
        <taxon>Rhabditidae</taxon>
        <taxon>Peloderinae</taxon>
        <taxon>Caenorhabditis</taxon>
    </lineage>
</organism>
<proteinExistence type="predicted"/>
<dbReference type="PANTHER" id="PTHR22652">
    <property type="entry name" value="NUCLEOPORIN NUP43"/>
    <property type="match status" value="1"/>
</dbReference>
<evidence type="ECO:0000256" key="1">
    <source>
        <dbReference type="ARBA" id="ARBA00004123"/>
    </source>
</evidence>
<evidence type="ECO:0000313" key="5">
    <source>
        <dbReference type="EMBL" id="CAI5449141.1"/>
    </source>
</evidence>
<protein>
    <submittedName>
        <fullName evidence="5">Uncharacterized protein</fullName>
    </submittedName>
</protein>
<keyword evidence="3" id="KW-0677">Repeat</keyword>
<evidence type="ECO:0000256" key="3">
    <source>
        <dbReference type="ARBA" id="ARBA00022737"/>
    </source>
</evidence>
<comment type="subcellular location">
    <subcellularLocation>
        <location evidence="1">Nucleus</location>
    </subcellularLocation>
</comment>
<dbReference type="PANTHER" id="PTHR22652:SF0">
    <property type="entry name" value="NUCLEOPORIN NUP43"/>
    <property type="match status" value="1"/>
</dbReference>
<reference evidence="5" key="1">
    <citation type="submission" date="2022-11" db="EMBL/GenBank/DDBJ databases">
        <authorList>
            <person name="Kikuchi T."/>
        </authorList>
    </citation>
    <scope>NUCLEOTIDE SEQUENCE</scope>
    <source>
        <strain evidence="5">PS1010</strain>
    </source>
</reference>
<accession>A0A9P1N5V4</accession>
<dbReference type="AlphaFoldDB" id="A0A9P1N5V4"/>
<name>A0A9P1N5V4_9PELO</name>
<sequence length="400" mass="43566">MIRLENDSVEQVVVMDGWMEKKETKRDTGKDMTIKVSPMESNSIFATSNTISSSQNIPEFMQHTDVDVSKVIYVGENILWLGKRRGRCISMWKRDPLENIDPFKILTTKEVDVDPNDVCLIGKNSACVGFTDGSLAVLNTEMDDLALVKRFPSVHDGCESRKVVSYEDGKVLSASTNGSLELVDIETGTSTTVFTGQSGIRSLCTTFGGQLVATVLEPITMLVPSEKALDSITALCSHPAQSNLVCFGTNYGIVGLIDVRNGKNAAVSSTYLVTEKSITQVMFHPTCSDNLLCSSTDGSILRLDASSVPMTSQTRTVKENVWLTGDLANQLRGEPIRRSSIFPISSFDCRGDSIVASSSTGFISSYEHLPFFPSSSKQVPPAPTNDPFLIPSSIDPFRNT</sequence>
<keyword evidence="2" id="KW-0853">WD repeat</keyword>
<comment type="caution">
    <text evidence="5">The sequence shown here is derived from an EMBL/GenBank/DDBJ whole genome shotgun (WGS) entry which is preliminary data.</text>
</comment>
<dbReference type="Gene3D" id="2.130.10.10">
    <property type="entry name" value="YVTN repeat-like/Quinoprotein amine dehydrogenase"/>
    <property type="match status" value="2"/>
</dbReference>